<evidence type="ECO:0000256" key="1">
    <source>
        <dbReference type="ARBA" id="ARBA00023054"/>
    </source>
</evidence>
<dbReference type="PANTHER" id="PTHR47968:SF75">
    <property type="entry name" value="CENTROMERE-ASSOCIATED PROTEIN E"/>
    <property type="match status" value="1"/>
</dbReference>
<dbReference type="GO" id="GO:0008017">
    <property type="term" value="F:microtubule binding"/>
    <property type="evidence" value="ECO:0007669"/>
    <property type="project" value="InterPro"/>
</dbReference>
<keyword evidence="3" id="KW-0547">Nucleotide-binding</keyword>
<dbReference type="PANTHER" id="PTHR47968">
    <property type="entry name" value="CENTROMERE PROTEIN E"/>
    <property type="match status" value="1"/>
</dbReference>
<dbReference type="InterPro" id="IPR001752">
    <property type="entry name" value="Kinesin_motor_dom"/>
</dbReference>
<sequence>MDQSRRVSVGVRVRPLSRREQACELAKSAWSWHGPTISQQIFPAQASAKKATTTSYTFDQLYAPDVPAATIYESSVQPTLDAFLAGYNGLVACYGQSQSGKSFTIASLTIHILNDIFCHVRATAATVEYMLRVSYVEVHDETLVDLLATEPASAVTLHQGATDRVWELRGHTDIPVTTADDALALVQAGNTKCRGEASCRHILLRLTLERRSKDGGSPLRVSTLDVVDLAASESVATTANPVDRSLLAFGHAMWLFSHTPTTAVPYQDSVLTQLVSPTLTLASAVALLCTVAPSVDCLFETHGTLKFASRVKRIWLRLELPVYHGTFQLSERRLKTQRACDADLECKVRTELAIRQLARTFLNRRLNDDDDAFEVQHA</sequence>
<feature type="binding site" evidence="3">
    <location>
        <begin position="95"/>
        <end position="102"/>
    </location>
    <ligand>
        <name>ATP</name>
        <dbReference type="ChEBI" id="CHEBI:30616"/>
    </ligand>
</feature>
<dbReference type="GO" id="GO:0003777">
    <property type="term" value="F:microtubule motor activity"/>
    <property type="evidence" value="ECO:0007669"/>
    <property type="project" value="InterPro"/>
</dbReference>
<accession>A0A067C4H0</accession>
<dbReference type="PROSITE" id="PS50067">
    <property type="entry name" value="KINESIN_MOTOR_2"/>
    <property type="match status" value="1"/>
</dbReference>
<keyword evidence="1" id="KW-0175">Coiled coil</keyword>
<dbReference type="SUPFAM" id="SSF52540">
    <property type="entry name" value="P-loop containing nucleoside triphosphate hydrolases"/>
    <property type="match status" value="1"/>
</dbReference>
<dbReference type="AlphaFoldDB" id="A0A067C4H0"/>
<dbReference type="PRINTS" id="PR00380">
    <property type="entry name" value="KINESINHEAVY"/>
</dbReference>
<dbReference type="InterPro" id="IPR036961">
    <property type="entry name" value="Kinesin_motor_dom_sf"/>
</dbReference>
<dbReference type="VEuPathDB" id="FungiDB:SPRG_09365"/>
<dbReference type="OMA" id="CKVRTEL"/>
<keyword evidence="2 3" id="KW-0505">Motor protein</keyword>
<dbReference type="KEGG" id="spar:SPRG_09365"/>
<dbReference type="OrthoDB" id="3176171at2759"/>
<dbReference type="STRING" id="695850.A0A067C4H0"/>
<dbReference type="RefSeq" id="XP_012203850.1">
    <property type="nucleotide sequence ID" value="XM_012348460.1"/>
</dbReference>
<proteinExistence type="inferred from homology"/>
<gene>
    <name evidence="5" type="ORF">SPRG_09365</name>
</gene>
<name>A0A067C4H0_SAPPC</name>
<evidence type="ECO:0000256" key="2">
    <source>
        <dbReference type="ARBA" id="ARBA00023175"/>
    </source>
</evidence>
<keyword evidence="3" id="KW-0067">ATP-binding</keyword>
<evidence type="ECO:0000313" key="5">
    <source>
        <dbReference type="EMBL" id="KDO25423.1"/>
    </source>
</evidence>
<dbReference type="GO" id="GO:0005524">
    <property type="term" value="F:ATP binding"/>
    <property type="evidence" value="ECO:0007669"/>
    <property type="project" value="UniProtKB-UniRule"/>
</dbReference>
<organism evidence="5 6">
    <name type="scientific">Saprolegnia parasitica (strain CBS 223.65)</name>
    <dbReference type="NCBI Taxonomy" id="695850"/>
    <lineage>
        <taxon>Eukaryota</taxon>
        <taxon>Sar</taxon>
        <taxon>Stramenopiles</taxon>
        <taxon>Oomycota</taxon>
        <taxon>Saprolegniomycetes</taxon>
        <taxon>Saprolegniales</taxon>
        <taxon>Saprolegniaceae</taxon>
        <taxon>Saprolegnia</taxon>
    </lineage>
</organism>
<protein>
    <recommendedName>
        <fullName evidence="4">Kinesin motor domain-containing protein</fullName>
    </recommendedName>
</protein>
<dbReference type="Pfam" id="PF00225">
    <property type="entry name" value="Kinesin"/>
    <property type="match status" value="1"/>
</dbReference>
<feature type="domain" description="Kinesin motor" evidence="4">
    <location>
        <begin position="6"/>
        <end position="314"/>
    </location>
</feature>
<dbReference type="GO" id="GO:0007018">
    <property type="term" value="P:microtubule-based movement"/>
    <property type="evidence" value="ECO:0007669"/>
    <property type="project" value="InterPro"/>
</dbReference>
<evidence type="ECO:0000256" key="3">
    <source>
        <dbReference type="PROSITE-ProRule" id="PRU00283"/>
    </source>
</evidence>
<dbReference type="GeneID" id="24131533"/>
<comment type="similarity">
    <text evidence="3">Belongs to the TRAFAC class myosin-kinesin ATPase superfamily. Kinesin family.</text>
</comment>
<dbReference type="InterPro" id="IPR027640">
    <property type="entry name" value="Kinesin-like_fam"/>
</dbReference>
<dbReference type="EMBL" id="KK583232">
    <property type="protein sequence ID" value="KDO25423.1"/>
    <property type="molecule type" value="Genomic_DNA"/>
</dbReference>
<evidence type="ECO:0000313" key="6">
    <source>
        <dbReference type="Proteomes" id="UP000030745"/>
    </source>
</evidence>
<dbReference type="Gene3D" id="3.40.850.10">
    <property type="entry name" value="Kinesin motor domain"/>
    <property type="match status" value="1"/>
</dbReference>
<dbReference type="Proteomes" id="UP000030745">
    <property type="component" value="Unassembled WGS sequence"/>
</dbReference>
<evidence type="ECO:0000259" key="4">
    <source>
        <dbReference type="PROSITE" id="PS50067"/>
    </source>
</evidence>
<keyword evidence="6" id="KW-1185">Reference proteome</keyword>
<dbReference type="InterPro" id="IPR027417">
    <property type="entry name" value="P-loop_NTPase"/>
</dbReference>
<reference evidence="5 6" key="1">
    <citation type="journal article" date="2013" name="PLoS Genet.">
        <title>Distinctive expansion of potential virulence genes in the genome of the oomycete fish pathogen Saprolegnia parasitica.</title>
        <authorList>
            <person name="Jiang R.H."/>
            <person name="de Bruijn I."/>
            <person name="Haas B.J."/>
            <person name="Belmonte R."/>
            <person name="Lobach L."/>
            <person name="Christie J."/>
            <person name="van den Ackerveken G."/>
            <person name="Bottin A."/>
            <person name="Bulone V."/>
            <person name="Diaz-Moreno S.M."/>
            <person name="Dumas B."/>
            <person name="Fan L."/>
            <person name="Gaulin E."/>
            <person name="Govers F."/>
            <person name="Grenville-Briggs L.J."/>
            <person name="Horner N.R."/>
            <person name="Levin J.Z."/>
            <person name="Mammella M."/>
            <person name="Meijer H.J."/>
            <person name="Morris P."/>
            <person name="Nusbaum C."/>
            <person name="Oome S."/>
            <person name="Phillips A.J."/>
            <person name="van Rooyen D."/>
            <person name="Rzeszutek E."/>
            <person name="Saraiva M."/>
            <person name="Secombes C.J."/>
            <person name="Seidl M.F."/>
            <person name="Snel B."/>
            <person name="Stassen J.H."/>
            <person name="Sykes S."/>
            <person name="Tripathy S."/>
            <person name="van den Berg H."/>
            <person name="Vega-Arreguin J.C."/>
            <person name="Wawra S."/>
            <person name="Young S.K."/>
            <person name="Zeng Q."/>
            <person name="Dieguez-Uribeondo J."/>
            <person name="Russ C."/>
            <person name="Tyler B.M."/>
            <person name="van West P."/>
        </authorList>
    </citation>
    <scope>NUCLEOTIDE SEQUENCE [LARGE SCALE GENOMIC DNA]</scope>
    <source>
        <strain evidence="5 6">CBS 223.65</strain>
    </source>
</reference>
<dbReference type="SMART" id="SM00129">
    <property type="entry name" value="KISc"/>
    <property type="match status" value="1"/>
</dbReference>